<evidence type="ECO:0000256" key="8">
    <source>
        <dbReference type="SAM" id="Phobius"/>
    </source>
</evidence>
<dbReference type="GO" id="GO:0061630">
    <property type="term" value="F:ubiquitin protein ligase activity"/>
    <property type="evidence" value="ECO:0007669"/>
    <property type="project" value="UniProtKB-EC"/>
</dbReference>
<dbReference type="GO" id="GO:0008270">
    <property type="term" value="F:zinc ion binding"/>
    <property type="evidence" value="ECO:0007669"/>
    <property type="project" value="UniProtKB-KW"/>
</dbReference>
<evidence type="ECO:0000256" key="7">
    <source>
        <dbReference type="SAM" id="MobiDB-lite"/>
    </source>
</evidence>
<dbReference type="EnsemblPlants" id="evm.model.08.530">
    <property type="protein sequence ID" value="cds.evm.model.08.530"/>
    <property type="gene ID" value="evm.TU.08.530"/>
</dbReference>
<feature type="region of interest" description="Disordered" evidence="7">
    <location>
        <begin position="234"/>
        <end position="289"/>
    </location>
</feature>
<organism evidence="10 12">
    <name type="scientific">Cannabis sativa</name>
    <name type="common">Hemp</name>
    <name type="synonym">Marijuana</name>
    <dbReference type="NCBI Taxonomy" id="3483"/>
    <lineage>
        <taxon>Eukaryota</taxon>
        <taxon>Viridiplantae</taxon>
        <taxon>Streptophyta</taxon>
        <taxon>Embryophyta</taxon>
        <taxon>Tracheophyta</taxon>
        <taxon>Spermatophyta</taxon>
        <taxon>Magnoliopsida</taxon>
        <taxon>eudicotyledons</taxon>
        <taxon>Gunneridae</taxon>
        <taxon>Pentapetalae</taxon>
        <taxon>rosids</taxon>
        <taxon>fabids</taxon>
        <taxon>Rosales</taxon>
        <taxon>Cannabaceae</taxon>
        <taxon>Cannabis</taxon>
    </lineage>
</organism>
<evidence type="ECO:0000256" key="4">
    <source>
        <dbReference type="ARBA" id="ARBA00022771"/>
    </source>
</evidence>
<protein>
    <recommendedName>
        <fullName evidence="2">RING-type E3 ubiquitin transferase</fullName>
        <ecNumber evidence="2">2.3.2.27</ecNumber>
    </recommendedName>
</protein>
<reference evidence="11" key="3">
    <citation type="submission" date="2021-03" db="UniProtKB">
        <authorList>
            <consortium name="EnsemblPlants"/>
        </authorList>
    </citation>
    <scope>IDENTIFICATION</scope>
</reference>
<evidence type="ECO:0000256" key="6">
    <source>
        <dbReference type="PROSITE-ProRule" id="PRU00175"/>
    </source>
</evidence>
<evidence type="ECO:0000256" key="5">
    <source>
        <dbReference type="ARBA" id="ARBA00022833"/>
    </source>
</evidence>
<evidence type="ECO:0000313" key="13">
    <source>
        <dbReference type="Proteomes" id="UP000596661"/>
    </source>
</evidence>
<evidence type="ECO:0000313" key="12">
    <source>
        <dbReference type="Proteomes" id="UP000525078"/>
    </source>
</evidence>
<evidence type="ECO:0000256" key="2">
    <source>
        <dbReference type="ARBA" id="ARBA00012483"/>
    </source>
</evidence>
<accession>A0A803QBJ5</accession>
<dbReference type="InterPro" id="IPR001841">
    <property type="entry name" value="Znf_RING"/>
</dbReference>
<dbReference type="EMBL" id="UZAU01000685">
    <property type="status" value="NOT_ANNOTATED_CDS"/>
    <property type="molecule type" value="Genomic_DNA"/>
</dbReference>
<feature type="compositionally biased region" description="Polar residues" evidence="7">
    <location>
        <begin position="273"/>
        <end position="282"/>
    </location>
</feature>
<feature type="domain" description="RING-type" evidence="9">
    <location>
        <begin position="378"/>
        <end position="419"/>
    </location>
</feature>
<keyword evidence="8" id="KW-0472">Membrane</keyword>
<feature type="region of interest" description="Disordered" evidence="7">
    <location>
        <begin position="63"/>
        <end position="89"/>
    </location>
</feature>
<dbReference type="SUPFAM" id="SSF57850">
    <property type="entry name" value="RING/U-box"/>
    <property type="match status" value="1"/>
</dbReference>
<dbReference type="Proteomes" id="UP000596661">
    <property type="component" value="Chromosome 8"/>
</dbReference>
<dbReference type="SMART" id="SM00184">
    <property type="entry name" value="RING"/>
    <property type="match status" value="1"/>
</dbReference>
<dbReference type="Pfam" id="PF13639">
    <property type="entry name" value="zf-RING_2"/>
    <property type="match status" value="1"/>
</dbReference>
<evidence type="ECO:0000256" key="3">
    <source>
        <dbReference type="ARBA" id="ARBA00022723"/>
    </source>
</evidence>
<keyword evidence="13" id="KW-1185">Reference proteome</keyword>
<feature type="compositionally biased region" description="Basic residues" evidence="7">
    <location>
        <begin position="67"/>
        <end position="80"/>
    </location>
</feature>
<name>A0A7J6ENM7_CANSA</name>
<sequence length="568" mass="64307">MSQDFQSIVHSGVGNHILIDHSVQGVCASCQKILSEDNEATDDLETICICGDCKFLYSEDLDTPSRGSRRRRPLSRRRTRYSSSESSENTFSQQFSHVINLVRQNQPTISAFEDFLGEGDPTGKLLHQTSSRNSPRWSRRWRRVLIPSDAKSEDSDNVDSLFADNESNVSFGCHKTLQGDNDVISCSTYGGDYDASEDLHGFLDSEMYTQSIEGSDFYSDTDIDPMHVGLNLWNSDDLGSGGEAEDEEDGGEWDKGHAEDDMIPSPDARPRSRNFSYSSQSERMAHSESDDTIIWESRESNQTYAHNIFANLEPAWMADVGQSTNYLDGRGLEELLQHLVEDDNSRHEMPPTELSFTNSLPRVIINEEHEKQLDGVACAICKDMLPIGAEVNQLPCKHLYHPSCILPWLQSRNSCPLCRYELPIDDKDYEEEKSDTRSRVEVEISTRPQNVPEDYISVRGSLFSDRAEEEIEFNEGRLEQRELQDVELESNSSGDPSSRRRWVFLTAAPVVGLVGIFFVLWLGNLGTERRGSSIALRPLPQHSHQNLEITGPSSNGRENKSWRWWSLF</sequence>
<evidence type="ECO:0000259" key="9">
    <source>
        <dbReference type="PROSITE" id="PS50089"/>
    </source>
</evidence>
<accession>A0A7J6ENM7</accession>
<feature type="transmembrane region" description="Helical" evidence="8">
    <location>
        <begin position="502"/>
        <end position="523"/>
    </location>
</feature>
<dbReference type="InterPro" id="IPR013083">
    <property type="entry name" value="Znf_RING/FYVE/PHD"/>
</dbReference>
<proteinExistence type="predicted"/>
<dbReference type="PANTHER" id="PTHR15710:SF242">
    <property type="entry name" value="OS06G0633500 PROTEIN"/>
    <property type="match status" value="1"/>
</dbReference>
<keyword evidence="5" id="KW-0862">Zinc</keyword>
<dbReference type="PROSITE" id="PS50089">
    <property type="entry name" value="ZF_RING_2"/>
    <property type="match status" value="1"/>
</dbReference>
<reference evidence="10 12" key="2">
    <citation type="journal article" date="2020" name="bioRxiv">
        <title>Sequence and annotation of 42 cannabis genomes reveals extensive copy number variation in cannabinoid synthesis and pathogen resistance genes.</title>
        <authorList>
            <person name="Mckernan K.J."/>
            <person name="Helbert Y."/>
            <person name="Kane L.T."/>
            <person name="Ebling H."/>
            <person name="Zhang L."/>
            <person name="Liu B."/>
            <person name="Eaton Z."/>
            <person name="Mclaughlin S."/>
            <person name="Kingan S."/>
            <person name="Baybayan P."/>
            <person name="Concepcion G."/>
            <person name="Jordan M."/>
            <person name="Riva A."/>
            <person name="Barbazuk W."/>
            <person name="Harkins T."/>
        </authorList>
    </citation>
    <scope>NUCLEOTIDE SEQUENCE [LARGE SCALE GENOMIC DNA]</scope>
    <source>
        <strain evidence="12">cv. Jamaican Lion 4</strain>
        <strain evidence="10">Mother</strain>
        <tissue evidence="10">Leaf</tissue>
    </source>
</reference>
<evidence type="ECO:0000313" key="11">
    <source>
        <dbReference type="EnsemblPlants" id="cds.evm.model.08.530"/>
    </source>
</evidence>
<evidence type="ECO:0000313" key="10">
    <source>
        <dbReference type="EMBL" id="KAF4359906.1"/>
    </source>
</evidence>
<dbReference type="PANTHER" id="PTHR15710">
    <property type="entry name" value="E3 UBIQUITIN-PROTEIN LIGASE PRAJA"/>
    <property type="match status" value="1"/>
</dbReference>
<reference evidence="11 13" key="1">
    <citation type="submission" date="2018-11" db="EMBL/GenBank/DDBJ databases">
        <authorList>
            <person name="Grassa J C."/>
        </authorList>
    </citation>
    <scope>NUCLEOTIDE SEQUENCE [LARGE SCALE GENOMIC DNA]</scope>
</reference>
<gene>
    <name evidence="10" type="ORF">F8388_008811</name>
</gene>
<dbReference type="EC" id="2.3.2.27" evidence="2"/>
<dbReference type="GO" id="GO:0005737">
    <property type="term" value="C:cytoplasm"/>
    <property type="evidence" value="ECO:0007669"/>
    <property type="project" value="TreeGrafter"/>
</dbReference>
<keyword evidence="8" id="KW-0812">Transmembrane</keyword>
<dbReference type="EMBL" id="JAATIP010000211">
    <property type="protein sequence ID" value="KAF4359906.1"/>
    <property type="molecule type" value="Genomic_DNA"/>
</dbReference>
<keyword evidence="4 6" id="KW-0863">Zinc-finger</keyword>
<dbReference type="GO" id="GO:0016567">
    <property type="term" value="P:protein ubiquitination"/>
    <property type="evidence" value="ECO:0007669"/>
    <property type="project" value="TreeGrafter"/>
</dbReference>
<dbReference type="OrthoDB" id="21204at2759"/>
<keyword evidence="8" id="KW-1133">Transmembrane helix</keyword>
<evidence type="ECO:0000256" key="1">
    <source>
        <dbReference type="ARBA" id="ARBA00000900"/>
    </source>
</evidence>
<keyword evidence="3" id="KW-0479">Metal-binding</keyword>
<dbReference type="OMA" id="RRWWCPF"/>
<comment type="catalytic activity">
    <reaction evidence="1">
        <text>S-ubiquitinyl-[E2 ubiquitin-conjugating enzyme]-L-cysteine + [acceptor protein]-L-lysine = [E2 ubiquitin-conjugating enzyme]-L-cysteine + N(6)-ubiquitinyl-[acceptor protein]-L-lysine.</text>
        <dbReference type="EC" id="2.3.2.27"/>
    </reaction>
</comment>
<dbReference type="AlphaFoldDB" id="A0A7J6ENM7"/>
<dbReference type="Gene3D" id="3.30.40.10">
    <property type="entry name" value="Zinc/RING finger domain, C3HC4 (zinc finger)"/>
    <property type="match status" value="1"/>
</dbReference>
<dbReference type="Gramene" id="evm.model.08.530">
    <property type="protein sequence ID" value="cds.evm.model.08.530"/>
    <property type="gene ID" value="evm.TU.08.530"/>
</dbReference>
<dbReference type="Proteomes" id="UP000525078">
    <property type="component" value="Unassembled WGS sequence"/>
</dbReference>